<dbReference type="GO" id="GO:0003677">
    <property type="term" value="F:DNA binding"/>
    <property type="evidence" value="ECO:0007669"/>
    <property type="project" value="UniProtKB-KW"/>
</dbReference>
<keyword evidence="6" id="KW-1185">Reference proteome</keyword>
<dbReference type="RefSeq" id="WP_147211724.1">
    <property type="nucleotide sequence ID" value="NZ_BJYM01000016.1"/>
</dbReference>
<keyword evidence="1" id="KW-0805">Transcription regulation</keyword>
<keyword evidence="3" id="KW-0804">Transcription</keyword>
<evidence type="ECO:0000256" key="1">
    <source>
        <dbReference type="ARBA" id="ARBA00023015"/>
    </source>
</evidence>
<dbReference type="Gene3D" id="3.40.1410.10">
    <property type="entry name" value="Chorismate lyase-like"/>
    <property type="match status" value="1"/>
</dbReference>
<dbReference type="AlphaFoldDB" id="A0A511ZN04"/>
<comment type="caution">
    <text evidence="5">The sequence shown here is derived from an EMBL/GenBank/DDBJ whole genome shotgun (WGS) entry which is preliminary data.</text>
</comment>
<reference evidence="5 6" key="1">
    <citation type="submission" date="2019-07" db="EMBL/GenBank/DDBJ databases">
        <title>Whole genome shotgun sequence of Oceanobacillus sojae NBRC 105379.</title>
        <authorList>
            <person name="Hosoyama A."/>
            <person name="Uohara A."/>
            <person name="Ohji S."/>
            <person name="Ichikawa N."/>
        </authorList>
    </citation>
    <scope>NUCLEOTIDE SEQUENCE [LARGE SCALE GENOMIC DNA]</scope>
    <source>
        <strain evidence="5 6">NBRC 105379</strain>
    </source>
</reference>
<dbReference type="InterPro" id="IPR000524">
    <property type="entry name" value="Tscrpt_reg_HTH_GntR"/>
</dbReference>
<dbReference type="EMBL" id="BJYM01000016">
    <property type="protein sequence ID" value="GEN88823.1"/>
    <property type="molecule type" value="Genomic_DNA"/>
</dbReference>
<dbReference type="CDD" id="cd07377">
    <property type="entry name" value="WHTH_GntR"/>
    <property type="match status" value="1"/>
</dbReference>
<dbReference type="Gene3D" id="1.10.10.10">
    <property type="entry name" value="Winged helix-like DNA-binding domain superfamily/Winged helix DNA-binding domain"/>
    <property type="match status" value="1"/>
</dbReference>
<dbReference type="InterPro" id="IPR011663">
    <property type="entry name" value="UTRA"/>
</dbReference>
<protein>
    <submittedName>
        <fullName evidence="5">GntR family transcriptional regulator</fullName>
    </submittedName>
</protein>
<dbReference type="SUPFAM" id="SSF64288">
    <property type="entry name" value="Chorismate lyase-like"/>
    <property type="match status" value="1"/>
</dbReference>
<dbReference type="PANTHER" id="PTHR44846:SF1">
    <property type="entry name" value="MANNOSYL-D-GLYCERATE TRANSPORT_METABOLISM SYSTEM REPRESSOR MNGR-RELATED"/>
    <property type="match status" value="1"/>
</dbReference>
<evidence type="ECO:0000313" key="5">
    <source>
        <dbReference type="EMBL" id="GEN88823.1"/>
    </source>
</evidence>
<dbReference type="InterPro" id="IPR036388">
    <property type="entry name" value="WH-like_DNA-bd_sf"/>
</dbReference>
<dbReference type="Pfam" id="PF00392">
    <property type="entry name" value="GntR"/>
    <property type="match status" value="1"/>
</dbReference>
<dbReference type="STRING" id="582851.GCA_900162665_01733"/>
<dbReference type="PRINTS" id="PR00035">
    <property type="entry name" value="HTHGNTR"/>
</dbReference>
<name>A0A511ZN04_9BACI</name>
<gene>
    <name evidence="5" type="ORF">OSO01_35620</name>
</gene>
<keyword evidence="2" id="KW-0238">DNA-binding</keyword>
<dbReference type="SMART" id="SM00866">
    <property type="entry name" value="UTRA"/>
    <property type="match status" value="1"/>
</dbReference>
<dbReference type="OrthoDB" id="457376at2"/>
<dbReference type="GO" id="GO:0045892">
    <property type="term" value="P:negative regulation of DNA-templated transcription"/>
    <property type="evidence" value="ECO:0007669"/>
    <property type="project" value="TreeGrafter"/>
</dbReference>
<dbReference type="PANTHER" id="PTHR44846">
    <property type="entry name" value="MANNOSYL-D-GLYCERATE TRANSPORT/METABOLISM SYSTEM REPRESSOR MNGR-RELATED"/>
    <property type="match status" value="1"/>
</dbReference>
<dbReference type="InterPro" id="IPR050679">
    <property type="entry name" value="Bact_HTH_transcr_reg"/>
</dbReference>
<dbReference type="GO" id="GO:0003700">
    <property type="term" value="F:DNA-binding transcription factor activity"/>
    <property type="evidence" value="ECO:0007669"/>
    <property type="project" value="InterPro"/>
</dbReference>
<proteinExistence type="predicted"/>
<dbReference type="Pfam" id="PF07702">
    <property type="entry name" value="UTRA"/>
    <property type="match status" value="1"/>
</dbReference>
<dbReference type="InterPro" id="IPR028978">
    <property type="entry name" value="Chorismate_lyase_/UTRA_dom_sf"/>
</dbReference>
<evidence type="ECO:0000259" key="4">
    <source>
        <dbReference type="PROSITE" id="PS50949"/>
    </source>
</evidence>
<dbReference type="SUPFAM" id="SSF46785">
    <property type="entry name" value="Winged helix' DNA-binding domain"/>
    <property type="match status" value="1"/>
</dbReference>
<dbReference type="SMART" id="SM00345">
    <property type="entry name" value="HTH_GNTR"/>
    <property type="match status" value="1"/>
</dbReference>
<dbReference type="Proteomes" id="UP000321558">
    <property type="component" value="Unassembled WGS sequence"/>
</dbReference>
<dbReference type="PROSITE" id="PS50949">
    <property type="entry name" value="HTH_GNTR"/>
    <property type="match status" value="1"/>
</dbReference>
<evidence type="ECO:0000256" key="3">
    <source>
        <dbReference type="ARBA" id="ARBA00023163"/>
    </source>
</evidence>
<sequence length="235" mass="27336">MKLNLRQGSLYLQVKDILKERIINGQYPKNSLIPSEPELEKEFEVSKITIRRAVEQLAQEGYVEKRSGIGTTVLANQAVSKLSKGQRFSEYLIGEGYQLGKKLIEVTKVEDIMPQVSALAGDGAYCVERLYTLNEEPYIHFRHYIPSSINLPNDPNVFVNSLYDMLYQEGIRFFRFKDEFSVSVPEPSIAEMLEIELQPLLQRERFSYDDRDRLVEYSVAYYRTDLHKYIVNFNV</sequence>
<evidence type="ECO:0000256" key="2">
    <source>
        <dbReference type="ARBA" id="ARBA00023125"/>
    </source>
</evidence>
<organism evidence="5 6">
    <name type="scientific">Oceanobacillus sojae</name>
    <dbReference type="NCBI Taxonomy" id="582851"/>
    <lineage>
        <taxon>Bacteria</taxon>
        <taxon>Bacillati</taxon>
        <taxon>Bacillota</taxon>
        <taxon>Bacilli</taxon>
        <taxon>Bacillales</taxon>
        <taxon>Bacillaceae</taxon>
        <taxon>Oceanobacillus</taxon>
    </lineage>
</organism>
<feature type="domain" description="HTH gntR-type" evidence="4">
    <location>
        <begin position="8"/>
        <end position="76"/>
    </location>
</feature>
<evidence type="ECO:0000313" key="6">
    <source>
        <dbReference type="Proteomes" id="UP000321558"/>
    </source>
</evidence>
<accession>A0A511ZN04</accession>
<dbReference type="InterPro" id="IPR036390">
    <property type="entry name" value="WH_DNA-bd_sf"/>
</dbReference>